<accession>A0ABV6IZB2</accession>
<evidence type="ECO:0000256" key="1">
    <source>
        <dbReference type="SAM" id="MobiDB-lite"/>
    </source>
</evidence>
<feature type="region of interest" description="Disordered" evidence="1">
    <location>
        <begin position="60"/>
        <end position="92"/>
    </location>
</feature>
<protein>
    <submittedName>
        <fullName evidence="2">Uncharacterized protein</fullName>
    </submittedName>
</protein>
<evidence type="ECO:0000313" key="3">
    <source>
        <dbReference type="Proteomes" id="UP001589789"/>
    </source>
</evidence>
<name>A0ABV6IZB2_9PROT</name>
<proteinExistence type="predicted"/>
<comment type="caution">
    <text evidence="2">The sequence shown here is derived from an EMBL/GenBank/DDBJ whole genome shotgun (WGS) entry which is preliminary data.</text>
</comment>
<dbReference type="RefSeq" id="WP_377055058.1">
    <property type="nucleotide sequence ID" value="NZ_JBHLVZ010000084.1"/>
</dbReference>
<dbReference type="EMBL" id="JBHLVZ010000084">
    <property type="protein sequence ID" value="MFC0388544.1"/>
    <property type="molecule type" value="Genomic_DNA"/>
</dbReference>
<sequence>MRHRTAGWRVPDLHLVLADQGLIGEDAEQLMRWAFRDSERLAASAIVVLNTDRCPGIRSDISLPAAQAQTPSRQEDVEEEGESGEAKFDTVV</sequence>
<organism evidence="2 3">
    <name type="scientific">Muricoccus vinaceus</name>
    <dbReference type="NCBI Taxonomy" id="424704"/>
    <lineage>
        <taxon>Bacteria</taxon>
        <taxon>Pseudomonadati</taxon>
        <taxon>Pseudomonadota</taxon>
        <taxon>Alphaproteobacteria</taxon>
        <taxon>Acetobacterales</taxon>
        <taxon>Roseomonadaceae</taxon>
        <taxon>Muricoccus</taxon>
    </lineage>
</organism>
<dbReference type="Proteomes" id="UP001589789">
    <property type="component" value="Unassembled WGS sequence"/>
</dbReference>
<keyword evidence="3" id="KW-1185">Reference proteome</keyword>
<gene>
    <name evidence="2" type="ORF">ACFFIC_23810</name>
</gene>
<reference evidence="2 3" key="1">
    <citation type="submission" date="2024-09" db="EMBL/GenBank/DDBJ databases">
        <authorList>
            <person name="Sun Q."/>
            <person name="Mori K."/>
        </authorList>
    </citation>
    <scope>NUCLEOTIDE SEQUENCE [LARGE SCALE GENOMIC DNA]</scope>
    <source>
        <strain evidence="2 3">CCM 7468</strain>
    </source>
</reference>
<evidence type="ECO:0000313" key="2">
    <source>
        <dbReference type="EMBL" id="MFC0388544.1"/>
    </source>
</evidence>